<dbReference type="Pfam" id="PF13546">
    <property type="entry name" value="DDE_5"/>
    <property type="match status" value="1"/>
</dbReference>
<organism evidence="3">
    <name type="scientific">Hellea balneolensis</name>
    <dbReference type="NCBI Taxonomy" id="287478"/>
    <lineage>
        <taxon>Bacteria</taxon>
        <taxon>Pseudomonadati</taxon>
        <taxon>Pseudomonadota</taxon>
        <taxon>Alphaproteobacteria</taxon>
        <taxon>Maricaulales</taxon>
        <taxon>Robiginitomaculaceae</taxon>
        <taxon>Hellea</taxon>
    </lineage>
</organism>
<dbReference type="AlphaFoldDB" id="A0A7C5QQV6"/>
<sequence>MPDIILVLECLSQCLNKTARRQLSHIVPAMLAMTGRVTMLGISRWTERGGSYRTIQRFFNSPIVWAKVNRFFIRHHLLEREDTFLIGGDESVVTKSGKKTYGLDRFFSSLYGKPVPGLSFFSLSLIGVKARTSYPIMMEQVVKEKKEKPVAKRTRQKTKKQAGKRGRPQGSKNKNRREVELTAYLLHIQTMLKKLLQLLGAELAPVYCVMDGAFGNNNALQMVRQCSLHLISKLRCDAALYFPYQGLQKKQGANKKYGDKLNYDHIPDTYLKESKVEKGIQSNIYQMQLWHKRFPDRLNVVIIIKINLKTQARAHVILFSSDLALAYDKLIDYYRLRFQIEFNFRDAKQFWGLEDFMNVNQTPVYNAANLAMFMVNVSQLLLRHVRPTCPTFSVNDLKAHFRGRKYVTETLKLLPQMPEPIFIDQICANIAQIGSINTS</sequence>
<dbReference type="EMBL" id="DRMJ01000079">
    <property type="protein sequence ID" value="HHL42299.1"/>
    <property type="molecule type" value="Genomic_DNA"/>
</dbReference>
<evidence type="ECO:0000256" key="1">
    <source>
        <dbReference type="SAM" id="MobiDB-lite"/>
    </source>
</evidence>
<feature type="region of interest" description="Disordered" evidence="1">
    <location>
        <begin position="145"/>
        <end position="176"/>
    </location>
</feature>
<dbReference type="Proteomes" id="UP000885830">
    <property type="component" value="Unassembled WGS sequence"/>
</dbReference>
<proteinExistence type="predicted"/>
<dbReference type="SUPFAM" id="SSF53098">
    <property type="entry name" value="Ribonuclease H-like"/>
    <property type="match status" value="1"/>
</dbReference>
<dbReference type="InterPro" id="IPR012337">
    <property type="entry name" value="RNaseH-like_sf"/>
</dbReference>
<evidence type="ECO:0000259" key="2">
    <source>
        <dbReference type="Pfam" id="PF13546"/>
    </source>
</evidence>
<name>A0A7C5QQV6_9PROT</name>
<comment type="caution">
    <text evidence="3">The sequence shown here is derived from an EMBL/GenBank/DDBJ whole genome shotgun (WGS) entry which is preliminary data.</text>
</comment>
<feature type="domain" description="Transposase IS701-like DDE" evidence="2">
    <location>
        <begin position="10"/>
        <end position="292"/>
    </location>
</feature>
<reference evidence="3" key="1">
    <citation type="journal article" date="2020" name="mSystems">
        <title>Genome- and Community-Level Interaction Insights into Carbon Utilization and Element Cycling Functions of Hydrothermarchaeota in Hydrothermal Sediment.</title>
        <authorList>
            <person name="Zhou Z."/>
            <person name="Liu Y."/>
            <person name="Xu W."/>
            <person name="Pan J."/>
            <person name="Luo Z.H."/>
            <person name="Li M."/>
        </authorList>
    </citation>
    <scope>NUCLEOTIDE SEQUENCE [LARGE SCALE GENOMIC DNA]</scope>
    <source>
        <strain evidence="3">HyVt-485</strain>
    </source>
</reference>
<dbReference type="InterPro" id="IPR038721">
    <property type="entry name" value="IS701-like_DDE_dom"/>
</dbReference>
<protein>
    <submittedName>
        <fullName evidence="3">Transposase</fullName>
    </submittedName>
</protein>
<feature type="compositionally biased region" description="Basic residues" evidence="1">
    <location>
        <begin position="151"/>
        <end position="167"/>
    </location>
</feature>
<accession>A0A7C5QQV6</accession>
<gene>
    <name evidence="3" type="ORF">ENJ42_01655</name>
</gene>
<evidence type="ECO:0000313" key="3">
    <source>
        <dbReference type="EMBL" id="HHL42299.1"/>
    </source>
</evidence>